<evidence type="ECO:0008006" key="3">
    <source>
        <dbReference type="Google" id="ProtNLM"/>
    </source>
</evidence>
<sequence length="225" mass="25972">MQFGRKFESIINDDPAHTPVTLRAVIPPDKPGALIGIKGQVHRQIEDMFNVRLVVHMVRDQYGRLLQIFGHPKRLAPALRDALVRMYGQRQFELNYGQQIGVDFLIPKLFADWLVENDQLARIHRVSKASLRLYRRCLPHTTEQILKISVSSLRIQCMDEFETAVRMLAHLTQKNLDKAMSPYNVYHVPGSTSYDNNHQVQIILEQQPDVSKPLPDIIFPEEQNV</sequence>
<dbReference type="SUPFAM" id="SSF54791">
    <property type="entry name" value="Eukaryotic type KH-domain (KH-domain type I)"/>
    <property type="match status" value="1"/>
</dbReference>
<keyword evidence="1" id="KW-0694">RNA-binding</keyword>
<dbReference type="GO" id="GO:0003723">
    <property type="term" value="F:RNA binding"/>
    <property type="evidence" value="ECO:0007669"/>
    <property type="project" value="UniProtKB-UniRule"/>
</dbReference>
<name>A0A077X2L6_9FUNG</name>
<gene>
    <name evidence="2" type="ORF">LRAMOSA06004</name>
</gene>
<protein>
    <recommendedName>
        <fullName evidence="3">K Homology domain-containing protein</fullName>
    </recommendedName>
</protein>
<dbReference type="InterPro" id="IPR036612">
    <property type="entry name" value="KH_dom_type_1_sf"/>
</dbReference>
<accession>A0A077X2L6</accession>
<proteinExistence type="predicted"/>
<dbReference type="PROSITE" id="PS50084">
    <property type="entry name" value="KH_TYPE_1"/>
    <property type="match status" value="1"/>
</dbReference>
<dbReference type="AlphaFoldDB" id="A0A077X2L6"/>
<dbReference type="EMBL" id="LK023385">
    <property type="protein sequence ID" value="CDS13830.1"/>
    <property type="molecule type" value="Genomic_DNA"/>
</dbReference>
<organism evidence="2">
    <name type="scientific">Lichtheimia ramosa</name>
    <dbReference type="NCBI Taxonomy" id="688394"/>
    <lineage>
        <taxon>Eukaryota</taxon>
        <taxon>Fungi</taxon>
        <taxon>Fungi incertae sedis</taxon>
        <taxon>Mucoromycota</taxon>
        <taxon>Mucoromycotina</taxon>
        <taxon>Mucoromycetes</taxon>
        <taxon>Mucorales</taxon>
        <taxon>Lichtheimiaceae</taxon>
        <taxon>Lichtheimia</taxon>
    </lineage>
</organism>
<evidence type="ECO:0000256" key="1">
    <source>
        <dbReference type="PROSITE-ProRule" id="PRU00117"/>
    </source>
</evidence>
<reference evidence="2" key="1">
    <citation type="journal article" date="2014" name="Genome Announc.">
        <title>De novo whole-genome sequence and genome annotation of Lichtheimia ramosa.</title>
        <authorList>
            <person name="Linde J."/>
            <person name="Schwartze V."/>
            <person name="Binder U."/>
            <person name="Lass-Florl C."/>
            <person name="Voigt K."/>
            <person name="Horn F."/>
        </authorList>
    </citation>
    <scope>NUCLEOTIDE SEQUENCE</scope>
    <source>
        <strain evidence="2">JMRC FSU:6197</strain>
    </source>
</reference>
<dbReference type="OrthoDB" id="2367755at2759"/>
<evidence type="ECO:0000313" key="2">
    <source>
        <dbReference type="EMBL" id="CDS13830.1"/>
    </source>
</evidence>